<reference evidence="8 9" key="1">
    <citation type="submission" date="2018-03" db="EMBL/GenBank/DDBJ databases">
        <title>The draft genome of Zobellella sp. 59N8.</title>
        <authorList>
            <person name="Liu L."/>
            <person name="Li L."/>
            <person name="Zhang X."/>
            <person name="Liang L."/>
            <person name="Wang T."/>
        </authorList>
    </citation>
    <scope>NUCLEOTIDE SEQUENCE [LARGE SCALE GENOMIC DNA]</scope>
    <source>
        <strain evidence="8 9">59N8</strain>
    </source>
</reference>
<keyword evidence="3" id="KW-1003">Cell membrane</keyword>
<comment type="similarity">
    <text evidence="2">Belongs to the UPF0324 family.</text>
</comment>
<feature type="transmembrane region" description="Helical" evidence="7">
    <location>
        <begin position="134"/>
        <end position="154"/>
    </location>
</feature>
<evidence type="ECO:0000313" key="9">
    <source>
        <dbReference type="Proteomes" id="UP000240243"/>
    </source>
</evidence>
<proteinExistence type="inferred from homology"/>
<dbReference type="AlphaFoldDB" id="A0A2P7QTB4"/>
<feature type="transmembrane region" description="Helical" evidence="7">
    <location>
        <begin position="263"/>
        <end position="284"/>
    </location>
</feature>
<evidence type="ECO:0000256" key="1">
    <source>
        <dbReference type="ARBA" id="ARBA00004651"/>
    </source>
</evidence>
<evidence type="ECO:0000256" key="5">
    <source>
        <dbReference type="ARBA" id="ARBA00022989"/>
    </source>
</evidence>
<dbReference type="Proteomes" id="UP000240243">
    <property type="component" value="Unassembled WGS sequence"/>
</dbReference>
<evidence type="ECO:0000256" key="2">
    <source>
        <dbReference type="ARBA" id="ARBA00007977"/>
    </source>
</evidence>
<keyword evidence="4 7" id="KW-0812">Transmembrane</keyword>
<dbReference type="GO" id="GO:0005886">
    <property type="term" value="C:plasma membrane"/>
    <property type="evidence" value="ECO:0007669"/>
    <property type="project" value="UniProtKB-SubCell"/>
</dbReference>
<feature type="transmembrane region" description="Helical" evidence="7">
    <location>
        <begin position="46"/>
        <end position="62"/>
    </location>
</feature>
<feature type="transmembrane region" description="Helical" evidence="7">
    <location>
        <begin position="325"/>
        <end position="344"/>
    </location>
</feature>
<evidence type="ECO:0000256" key="3">
    <source>
        <dbReference type="ARBA" id="ARBA00022475"/>
    </source>
</evidence>
<dbReference type="InterPro" id="IPR018383">
    <property type="entry name" value="UPF0324_pro"/>
</dbReference>
<dbReference type="PANTHER" id="PTHR30106">
    <property type="entry name" value="INNER MEMBRANE PROTEIN YEIH-RELATED"/>
    <property type="match status" value="1"/>
</dbReference>
<evidence type="ECO:0000256" key="6">
    <source>
        <dbReference type="ARBA" id="ARBA00023136"/>
    </source>
</evidence>
<feature type="transmembrane region" description="Helical" evidence="7">
    <location>
        <begin position="23"/>
        <end position="40"/>
    </location>
</feature>
<dbReference type="OrthoDB" id="9805703at2"/>
<evidence type="ECO:0000313" key="8">
    <source>
        <dbReference type="EMBL" id="PSJ41208.1"/>
    </source>
</evidence>
<evidence type="ECO:0000256" key="7">
    <source>
        <dbReference type="SAM" id="Phobius"/>
    </source>
</evidence>
<gene>
    <name evidence="8" type="ORF">C7H85_18535</name>
</gene>
<protein>
    <submittedName>
        <fullName evidence="8">Putative sulfate exporter family transporter</fullName>
    </submittedName>
</protein>
<dbReference type="Pfam" id="PF03601">
    <property type="entry name" value="Cons_hypoth698"/>
    <property type="match status" value="1"/>
</dbReference>
<feature type="transmembrane region" description="Helical" evidence="7">
    <location>
        <begin position="166"/>
        <end position="185"/>
    </location>
</feature>
<evidence type="ECO:0000256" key="4">
    <source>
        <dbReference type="ARBA" id="ARBA00022692"/>
    </source>
</evidence>
<organism evidence="8 9">
    <name type="scientific">Zobellella endophytica</name>
    <dbReference type="NCBI Taxonomy" id="2116700"/>
    <lineage>
        <taxon>Bacteria</taxon>
        <taxon>Pseudomonadati</taxon>
        <taxon>Pseudomonadota</taxon>
        <taxon>Gammaproteobacteria</taxon>
        <taxon>Aeromonadales</taxon>
        <taxon>Aeromonadaceae</taxon>
        <taxon>Zobellella</taxon>
    </lineage>
</organism>
<name>A0A2P7QTB4_9GAMM</name>
<sequence>MAVDTQNQVMDMMHRIEEVRKRYFPGVCVAVTIGIAASFLSQQYGAPAMLMALLLGLAFNFLSQEQHCLAGLEFSAKTLLRLGVAMLGLRITFGDVLTLGWSPLLMVCSAVLLTIGFGILMARLLGFSSAFGTLTGGSVAICGASAAMAISSVLKQDDQAKRDTLFTVISVTTLSTLAMIFYPMISTSLGLSPQESGLFIGATIHDVAQVVGAGYSMSSEVGDLSTFVKLLRVAMLVPIVMAIGIVIRRAARHRGDAEGGKGVAIPGFLLGFVALFVLNSLGWIPSAVSQPLAGSSSWLLLTAIAALGVRTQLKDILSVGWKPVLLVVLETLFIAALIIGYILLG</sequence>
<accession>A0A2P7QTB4</accession>
<feature type="transmembrane region" description="Helical" evidence="7">
    <location>
        <begin position="230"/>
        <end position="251"/>
    </location>
</feature>
<feature type="transmembrane region" description="Helical" evidence="7">
    <location>
        <begin position="99"/>
        <end position="122"/>
    </location>
</feature>
<comment type="subcellular location">
    <subcellularLocation>
        <location evidence="1">Cell membrane</location>
        <topology evidence="1">Multi-pass membrane protein</topology>
    </subcellularLocation>
</comment>
<dbReference type="PANTHER" id="PTHR30106:SF2">
    <property type="entry name" value="UPF0324 INNER MEMBRANE PROTEIN YEIH"/>
    <property type="match status" value="1"/>
</dbReference>
<keyword evidence="6 7" id="KW-0472">Membrane</keyword>
<keyword evidence="9" id="KW-1185">Reference proteome</keyword>
<dbReference type="EMBL" id="PXYG01000012">
    <property type="protein sequence ID" value="PSJ41208.1"/>
    <property type="molecule type" value="Genomic_DNA"/>
</dbReference>
<feature type="transmembrane region" description="Helical" evidence="7">
    <location>
        <begin position="296"/>
        <end position="313"/>
    </location>
</feature>
<comment type="caution">
    <text evidence="8">The sequence shown here is derived from an EMBL/GenBank/DDBJ whole genome shotgun (WGS) entry which is preliminary data.</text>
</comment>
<keyword evidence="5 7" id="KW-1133">Transmembrane helix</keyword>